<keyword evidence="1" id="KW-0472">Membrane</keyword>
<keyword evidence="1" id="KW-0812">Transmembrane</keyword>
<keyword evidence="1" id="KW-1133">Transmembrane helix</keyword>
<organism evidence="2 3">
    <name type="scientific">Salinivibrio costicola</name>
    <name type="common">Vibrio costicola</name>
    <dbReference type="NCBI Taxonomy" id="51367"/>
    <lineage>
        <taxon>Bacteria</taxon>
        <taxon>Pseudomonadati</taxon>
        <taxon>Pseudomonadota</taxon>
        <taxon>Gammaproteobacteria</taxon>
        <taxon>Vibrionales</taxon>
        <taxon>Vibrionaceae</taxon>
        <taxon>Salinivibrio</taxon>
    </lineage>
</organism>
<feature type="transmembrane region" description="Helical" evidence="1">
    <location>
        <begin position="7"/>
        <end position="23"/>
    </location>
</feature>
<feature type="transmembrane region" description="Helical" evidence="1">
    <location>
        <begin position="35"/>
        <end position="51"/>
    </location>
</feature>
<dbReference type="RefSeq" id="WP_167315177.1">
    <property type="nucleotide sequence ID" value="NZ_CP050267.1"/>
</dbReference>
<sequence length="178" mass="20523">MDSIKKAFSYIEFLPIIVFGFLYKADKLPIEQQFYAVGLASMVLLFCFYSLSLRMSSIALATNLHLISGAFAYLVYWEYLNWVYYYLQESSLFAWMFIVALVRTMYSQQTALDTFPSEGDSVKKLSFLFSFFCLLSILLSAYLRGDFLYSVFIPFSALAYLQGLLKNLAVKRGVIEQM</sequence>
<evidence type="ECO:0000313" key="3">
    <source>
        <dbReference type="Proteomes" id="UP000501408"/>
    </source>
</evidence>
<reference evidence="2 3" key="1">
    <citation type="submission" date="2020-03" db="EMBL/GenBank/DDBJ databases">
        <title>Genome mining reveals the biosynthetic pathways of PHA and ectoines of the halophilic strain Salinivibrio costicola M318 isolated from fermented shrimp paste.</title>
        <authorList>
            <person name="Doan T.V."/>
            <person name="Tran L.T."/>
            <person name="Trieu T.A."/>
            <person name="Nguyen Q.V."/>
            <person name="Quach T.N."/>
            <person name="Phi T.Q."/>
            <person name="Kumar S."/>
        </authorList>
    </citation>
    <scope>NUCLEOTIDE SEQUENCE [LARGE SCALE GENOMIC DNA]</scope>
    <source>
        <strain evidence="2 3">M318</strain>
    </source>
</reference>
<feature type="transmembrane region" description="Helical" evidence="1">
    <location>
        <begin position="83"/>
        <end position="104"/>
    </location>
</feature>
<accession>A0ABX6K7X0</accession>
<feature type="transmembrane region" description="Helical" evidence="1">
    <location>
        <begin position="149"/>
        <end position="169"/>
    </location>
</feature>
<protein>
    <submittedName>
        <fullName evidence="2">Uncharacterized protein</fullName>
    </submittedName>
</protein>
<keyword evidence="3" id="KW-1185">Reference proteome</keyword>
<evidence type="ECO:0000256" key="1">
    <source>
        <dbReference type="SAM" id="Phobius"/>
    </source>
</evidence>
<dbReference type="EMBL" id="CP050267">
    <property type="protein sequence ID" value="QIR07612.1"/>
    <property type="molecule type" value="Genomic_DNA"/>
</dbReference>
<dbReference type="Proteomes" id="UP000501408">
    <property type="component" value="Chromosome 2"/>
</dbReference>
<name>A0ABX6K7X0_SALCS</name>
<feature type="transmembrane region" description="Helical" evidence="1">
    <location>
        <begin position="58"/>
        <end position="77"/>
    </location>
</feature>
<feature type="transmembrane region" description="Helical" evidence="1">
    <location>
        <begin position="125"/>
        <end position="143"/>
    </location>
</feature>
<gene>
    <name evidence="2" type="ORF">HBA18_14460</name>
</gene>
<evidence type="ECO:0000313" key="2">
    <source>
        <dbReference type="EMBL" id="QIR07612.1"/>
    </source>
</evidence>
<proteinExistence type="predicted"/>